<evidence type="ECO:0000313" key="1">
    <source>
        <dbReference type="EMBL" id="RAI88067.1"/>
    </source>
</evidence>
<evidence type="ECO:0000313" key="2">
    <source>
        <dbReference type="Proteomes" id="UP000249610"/>
    </source>
</evidence>
<sequence length="504" mass="59638">MDTNHLWEKLPLPDNRLATFKKDISEGKVPELPFYIIGQLDLKKTVKERIEQIDSARMITNLIIAEYGNGKTNLLKYLELFYKTYPELGVSVQYSRADVERTDLVLFLLKIVQDKYLPDLINIVKLLRQTTDAIPGMVNNYESNFREIKDYTQELFKQEHSDEVITELLYLGTGRLYNKRYFDKFNLEQLKDFNRREILVLFLNLLSNHSKYIIFAIDEIEKIREKSKIRFNHFLTSYRELVDLFNQIKGHYLLVSFTDSVGSSEISKANDALYTRIKNDIVNIEALKAKDDIIELIEYLNELFETKKVVSDIYSSFIKKGATNNRVAIQEISKLLYEQELYESFETQLEKAKLTSLFEQTKAKLENDEAFKNLHRKFFDPFEYYIDSLALDSGALNKQERTFVDVRSEKVHYFIFNTYLEDFDNERIRVSNLITENPDFDIVVYAPVKLELTHSRLNLNSYDKLEIVDFDPRILFILFVMYKENYDYQLSLSDIITKYTRNKL</sequence>
<dbReference type="OrthoDB" id="1333608at2"/>
<name>A0A327P9B8_9BACT</name>
<organism evidence="1 2">
    <name type="scientific">Algoriphagus yeomjeoni</name>
    <dbReference type="NCBI Taxonomy" id="291403"/>
    <lineage>
        <taxon>Bacteria</taxon>
        <taxon>Pseudomonadati</taxon>
        <taxon>Bacteroidota</taxon>
        <taxon>Cytophagia</taxon>
        <taxon>Cytophagales</taxon>
        <taxon>Cyclobacteriaceae</taxon>
        <taxon>Algoriphagus</taxon>
    </lineage>
</organism>
<comment type="caution">
    <text evidence="1">The sequence shown here is derived from an EMBL/GenBank/DDBJ whole genome shotgun (WGS) entry which is preliminary data.</text>
</comment>
<dbReference type="RefSeq" id="WP_111612315.1">
    <property type="nucleotide sequence ID" value="NZ_QLLK01000008.1"/>
</dbReference>
<reference evidence="1 2" key="1">
    <citation type="submission" date="2018-06" db="EMBL/GenBank/DDBJ databases">
        <title>Genomic Encyclopedia of Archaeal and Bacterial Type Strains, Phase II (KMG-II): from individual species to whole genera.</title>
        <authorList>
            <person name="Goeker M."/>
        </authorList>
    </citation>
    <scope>NUCLEOTIDE SEQUENCE [LARGE SCALE GENOMIC DNA]</scope>
    <source>
        <strain evidence="1 2">DSM 23446</strain>
    </source>
</reference>
<gene>
    <name evidence="1" type="ORF">LV83_02985</name>
</gene>
<dbReference type="Proteomes" id="UP000249610">
    <property type="component" value="Unassembled WGS sequence"/>
</dbReference>
<protein>
    <submittedName>
        <fullName evidence="1">Uncharacterized protein</fullName>
    </submittedName>
</protein>
<proteinExistence type="predicted"/>
<keyword evidence="2" id="KW-1185">Reference proteome</keyword>
<accession>A0A327P9B8</accession>
<dbReference type="AlphaFoldDB" id="A0A327P9B8"/>
<dbReference type="EMBL" id="QLLK01000008">
    <property type="protein sequence ID" value="RAI88067.1"/>
    <property type="molecule type" value="Genomic_DNA"/>
</dbReference>